<organism evidence="1 2">
    <name type="scientific">Panagrolaimus sp. ES5</name>
    <dbReference type="NCBI Taxonomy" id="591445"/>
    <lineage>
        <taxon>Eukaryota</taxon>
        <taxon>Metazoa</taxon>
        <taxon>Ecdysozoa</taxon>
        <taxon>Nematoda</taxon>
        <taxon>Chromadorea</taxon>
        <taxon>Rhabditida</taxon>
        <taxon>Tylenchina</taxon>
        <taxon>Panagrolaimomorpha</taxon>
        <taxon>Panagrolaimoidea</taxon>
        <taxon>Panagrolaimidae</taxon>
        <taxon>Panagrolaimus</taxon>
    </lineage>
</organism>
<dbReference type="WBParaSite" id="ES5_v2.g6080.t1">
    <property type="protein sequence ID" value="ES5_v2.g6080.t1"/>
    <property type="gene ID" value="ES5_v2.g6080"/>
</dbReference>
<protein>
    <submittedName>
        <fullName evidence="2">Uncharacterized protein</fullName>
    </submittedName>
</protein>
<accession>A0AC34GPC9</accession>
<proteinExistence type="predicted"/>
<evidence type="ECO:0000313" key="1">
    <source>
        <dbReference type="Proteomes" id="UP000887579"/>
    </source>
</evidence>
<evidence type="ECO:0000313" key="2">
    <source>
        <dbReference type="WBParaSite" id="ES5_v2.g6080.t1"/>
    </source>
</evidence>
<dbReference type="Proteomes" id="UP000887579">
    <property type="component" value="Unplaced"/>
</dbReference>
<name>A0AC34GPC9_9BILA</name>
<sequence>MKRHLPRLLSFRSSKRKQLQSTNVFNDTSSSDMSFSNVNFSFKQSSRTLPGDIEVARNEHHSTTAEEEEFYDDEELIAEIARSEISTPISPTLSSSPSSSHKPTIIRIGDSDDEFLHHHHGHREVPSPKSISSDEGCFSMVRIFLWGIK</sequence>
<reference evidence="2" key="1">
    <citation type="submission" date="2022-11" db="UniProtKB">
        <authorList>
            <consortium name="WormBaseParasite"/>
        </authorList>
    </citation>
    <scope>IDENTIFICATION</scope>
</reference>